<organism evidence="1">
    <name type="scientific">marine metagenome</name>
    <dbReference type="NCBI Taxonomy" id="408172"/>
    <lineage>
        <taxon>unclassified sequences</taxon>
        <taxon>metagenomes</taxon>
        <taxon>ecological metagenomes</taxon>
    </lineage>
</organism>
<proteinExistence type="predicted"/>
<reference evidence="1" key="1">
    <citation type="submission" date="2018-05" db="EMBL/GenBank/DDBJ databases">
        <authorList>
            <person name="Lanie J.A."/>
            <person name="Ng W.-L."/>
            <person name="Kazmierczak K.M."/>
            <person name="Andrzejewski T.M."/>
            <person name="Davidsen T.M."/>
            <person name="Wayne K.J."/>
            <person name="Tettelin H."/>
            <person name="Glass J.I."/>
            <person name="Rusch D."/>
            <person name="Podicherti R."/>
            <person name="Tsui H.-C.T."/>
            <person name="Winkler M.E."/>
        </authorList>
    </citation>
    <scope>NUCLEOTIDE SEQUENCE</scope>
</reference>
<sequence length="37" mass="4246">MASGAIKTTVIIPINIKFRLMRSWTKSFQFNCKSITI</sequence>
<evidence type="ECO:0000313" key="1">
    <source>
        <dbReference type="EMBL" id="SVD89796.1"/>
    </source>
</evidence>
<protein>
    <submittedName>
        <fullName evidence="1">Uncharacterized protein</fullName>
    </submittedName>
</protein>
<dbReference type="EMBL" id="UINC01180543">
    <property type="protein sequence ID" value="SVD89796.1"/>
    <property type="molecule type" value="Genomic_DNA"/>
</dbReference>
<name>A0A382Z2S2_9ZZZZ</name>
<accession>A0A382Z2S2</accession>
<gene>
    <name evidence="1" type="ORF">METZ01_LOCUS442650</name>
</gene>
<dbReference type="AlphaFoldDB" id="A0A382Z2S2"/>